<dbReference type="PANTHER" id="PTHR43022:SF1">
    <property type="entry name" value="PROTEIN SMF"/>
    <property type="match status" value="1"/>
</dbReference>
<sequence length="300" mass="33023">MIMRGGFFMILKQFLLVLWLTPGIGKERANRAIHAIEKCYAPTQYPWEFEDLCHIIELTKQTSVTKLAGFKNGYLTALNQAQQFKDPYLSYFDDAYPERLRQIYQPPLILFYQGHLDALKLPSLSVVGTRSASPYSLNVLRTFLPKVVNTGVAIVSGLAKGVDVMAHQITFSQQGVPIAVIGTGINVAYPANHHSLQKQIGQQGLLLSEYPPNTSPRRAHFPDRNRIIAGLSSATLVIEAKRHSGSLITANSALQNNRQVLAIPGSIFSTESQGTNELIKAGALPVTKLSDIMEVVTPLI</sequence>
<evidence type="ECO:0000259" key="2">
    <source>
        <dbReference type="Pfam" id="PF02481"/>
    </source>
</evidence>
<evidence type="ECO:0000256" key="1">
    <source>
        <dbReference type="ARBA" id="ARBA00006525"/>
    </source>
</evidence>
<reference evidence="3" key="1">
    <citation type="submission" date="2022-03" db="EMBL/GenBank/DDBJ databases">
        <authorList>
            <person name="Hettiarachchi G."/>
        </authorList>
    </citation>
    <scope>NUCLEOTIDE SEQUENCE</scope>
    <source>
        <strain evidence="3">LMG 32447</strain>
    </source>
</reference>
<protein>
    <recommendedName>
        <fullName evidence="2">Smf/DprA SLOG domain-containing protein</fullName>
    </recommendedName>
</protein>
<dbReference type="Gene3D" id="3.40.50.450">
    <property type="match status" value="1"/>
</dbReference>
<evidence type="ECO:0000313" key="3">
    <source>
        <dbReference type="EMBL" id="CAH1854157.1"/>
    </source>
</evidence>
<dbReference type="NCBIfam" id="TIGR00732">
    <property type="entry name" value="dprA"/>
    <property type="match status" value="1"/>
</dbReference>
<dbReference type="SUPFAM" id="SSF102405">
    <property type="entry name" value="MCP/YpsA-like"/>
    <property type="match status" value="1"/>
</dbReference>
<feature type="domain" description="Smf/DprA SLOG" evidence="2">
    <location>
        <begin position="89"/>
        <end position="295"/>
    </location>
</feature>
<accession>A0ABN8HG74</accession>
<dbReference type="Pfam" id="PF02481">
    <property type="entry name" value="DNA_processg_A"/>
    <property type="match status" value="1"/>
</dbReference>
<dbReference type="EMBL" id="CAKOEU010000003">
    <property type="protein sequence ID" value="CAH1854157.1"/>
    <property type="molecule type" value="Genomic_DNA"/>
</dbReference>
<name>A0ABN8HG74_9LACO</name>
<organism evidence="3 4">
    <name type="scientific">Convivina praedatoris</name>
    <dbReference type="NCBI Taxonomy" id="2880963"/>
    <lineage>
        <taxon>Bacteria</taxon>
        <taxon>Bacillati</taxon>
        <taxon>Bacillota</taxon>
        <taxon>Bacilli</taxon>
        <taxon>Lactobacillales</taxon>
        <taxon>Lactobacillaceae</taxon>
        <taxon>Convivina</taxon>
    </lineage>
</organism>
<dbReference type="InterPro" id="IPR003488">
    <property type="entry name" value="DprA"/>
</dbReference>
<dbReference type="PANTHER" id="PTHR43022">
    <property type="entry name" value="PROTEIN SMF"/>
    <property type="match status" value="1"/>
</dbReference>
<keyword evidence="4" id="KW-1185">Reference proteome</keyword>
<dbReference type="Proteomes" id="UP000838102">
    <property type="component" value="Unassembled WGS sequence"/>
</dbReference>
<gene>
    <name evidence="3" type="ORF">LMG032447_00804</name>
</gene>
<evidence type="ECO:0000313" key="4">
    <source>
        <dbReference type="Proteomes" id="UP000838102"/>
    </source>
</evidence>
<comment type="caution">
    <text evidence="3">The sequence shown here is derived from an EMBL/GenBank/DDBJ whole genome shotgun (WGS) entry which is preliminary data.</text>
</comment>
<comment type="similarity">
    <text evidence="1">Belongs to the DprA/Smf family.</text>
</comment>
<proteinExistence type="inferred from homology"/>
<dbReference type="InterPro" id="IPR057666">
    <property type="entry name" value="DrpA_SLOG"/>
</dbReference>